<proteinExistence type="predicted"/>
<organism evidence="1">
    <name type="scientific">Arundo donax</name>
    <name type="common">Giant reed</name>
    <name type="synonym">Donax arundinaceus</name>
    <dbReference type="NCBI Taxonomy" id="35708"/>
    <lineage>
        <taxon>Eukaryota</taxon>
        <taxon>Viridiplantae</taxon>
        <taxon>Streptophyta</taxon>
        <taxon>Embryophyta</taxon>
        <taxon>Tracheophyta</taxon>
        <taxon>Spermatophyta</taxon>
        <taxon>Magnoliopsida</taxon>
        <taxon>Liliopsida</taxon>
        <taxon>Poales</taxon>
        <taxon>Poaceae</taxon>
        <taxon>PACMAD clade</taxon>
        <taxon>Arundinoideae</taxon>
        <taxon>Arundineae</taxon>
        <taxon>Arundo</taxon>
    </lineage>
</organism>
<reference evidence="1" key="1">
    <citation type="submission" date="2014-09" db="EMBL/GenBank/DDBJ databases">
        <authorList>
            <person name="Magalhaes I.L.F."/>
            <person name="Oliveira U."/>
            <person name="Santos F.R."/>
            <person name="Vidigal T.H.D.A."/>
            <person name="Brescovit A.D."/>
            <person name="Santos A.J."/>
        </authorList>
    </citation>
    <scope>NUCLEOTIDE SEQUENCE</scope>
    <source>
        <tissue evidence="1">Shoot tissue taken approximately 20 cm above the soil surface</tissue>
    </source>
</reference>
<evidence type="ECO:0000313" key="1">
    <source>
        <dbReference type="EMBL" id="JAE16192.1"/>
    </source>
</evidence>
<dbReference type="EMBL" id="GBRH01181704">
    <property type="protein sequence ID" value="JAE16192.1"/>
    <property type="molecule type" value="Transcribed_RNA"/>
</dbReference>
<sequence length="46" mass="5169">MSKMQLLLTSGQSASLSILDHPLLQSPRNTDFLLCSIQLQYLGYWG</sequence>
<protein>
    <submittedName>
        <fullName evidence="1">Uncharacterized protein</fullName>
    </submittedName>
</protein>
<accession>A0A0A9FVA8</accession>
<reference evidence="1" key="2">
    <citation type="journal article" date="2015" name="Data Brief">
        <title>Shoot transcriptome of the giant reed, Arundo donax.</title>
        <authorList>
            <person name="Barrero R.A."/>
            <person name="Guerrero F.D."/>
            <person name="Moolhuijzen P."/>
            <person name="Goolsby J.A."/>
            <person name="Tidwell J."/>
            <person name="Bellgard S.E."/>
            <person name="Bellgard M.I."/>
        </authorList>
    </citation>
    <scope>NUCLEOTIDE SEQUENCE</scope>
    <source>
        <tissue evidence="1">Shoot tissue taken approximately 20 cm above the soil surface</tissue>
    </source>
</reference>
<name>A0A0A9FVA8_ARUDO</name>
<dbReference type="AlphaFoldDB" id="A0A0A9FVA8"/>